<proteinExistence type="predicted"/>
<evidence type="ECO:0000259" key="1">
    <source>
        <dbReference type="PROSITE" id="PS50022"/>
    </source>
</evidence>
<dbReference type="SUPFAM" id="SSF49785">
    <property type="entry name" value="Galactose-binding domain-like"/>
    <property type="match status" value="1"/>
</dbReference>
<sequence length="111" mass="13066">MNIMDFANDDNFRSNWSSNPTVQTPWYELTFERAVPCNMIVLTSGNSSATNYSFQYYASGKWNDIKANNEGEKKVNIYRFDRIWCEKIRVTMRQFDKAPEIAELGVFNEKR</sequence>
<reference evidence="2 3" key="1">
    <citation type="submission" date="2019-03" db="EMBL/GenBank/DDBJ databases">
        <title>Genomic Encyclopedia of Archaeal and Bacterial Type Strains, Phase II (KMG-II): from individual species to whole genera.</title>
        <authorList>
            <person name="Goeker M."/>
        </authorList>
    </citation>
    <scope>NUCLEOTIDE SEQUENCE [LARGE SCALE GENOMIC DNA]</scope>
    <source>
        <strain evidence="2 3">DSM 19034</strain>
    </source>
</reference>
<comment type="caution">
    <text evidence="2">The sequence shown here is derived from an EMBL/GenBank/DDBJ whole genome shotgun (WGS) entry which is preliminary data.</text>
</comment>
<dbReference type="Proteomes" id="UP000295499">
    <property type="component" value="Unassembled WGS sequence"/>
</dbReference>
<feature type="domain" description="F5/8 type C" evidence="1">
    <location>
        <begin position="1"/>
        <end position="109"/>
    </location>
</feature>
<keyword evidence="3" id="KW-1185">Reference proteome</keyword>
<organism evidence="2 3">
    <name type="scientific">Pedobacter duraquae</name>
    <dbReference type="NCBI Taxonomy" id="425511"/>
    <lineage>
        <taxon>Bacteria</taxon>
        <taxon>Pseudomonadati</taxon>
        <taxon>Bacteroidota</taxon>
        <taxon>Sphingobacteriia</taxon>
        <taxon>Sphingobacteriales</taxon>
        <taxon>Sphingobacteriaceae</taxon>
        <taxon>Pedobacter</taxon>
    </lineage>
</organism>
<dbReference type="InterPro" id="IPR000421">
    <property type="entry name" value="FA58C"/>
</dbReference>
<dbReference type="InterPro" id="IPR008979">
    <property type="entry name" value="Galactose-bd-like_sf"/>
</dbReference>
<dbReference type="OrthoDB" id="107551at2"/>
<accession>A0A4R6IEK4</accession>
<dbReference type="EMBL" id="SNWM01000007">
    <property type="protein sequence ID" value="TDO19345.1"/>
    <property type="molecule type" value="Genomic_DNA"/>
</dbReference>
<protein>
    <submittedName>
        <fullName evidence="2">F5/8 type C domain-containing protein</fullName>
    </submittedName>
</protein>
<name>A0A4R6IEK4_9SPHI</name>
<gene>
    <name evidence="2" type="ORF">CLV32_4585</name>
</gene>
<evidence type="ECO:0000313" key="2">
    <source>
        <dbReference type="EMBL" id="TDO19345.1"/>
    </source>
</evidence>
<evidence type="ECO:0000313" key="3">
    <source>
        <dbReference type="Proteomes" id="UP000295499"/>
    </source>
</evidence>
<dbReference type="AlphaFoldDB" id="A0A4R6IEK4"/>
<dbReference type="Gene3D" id="2.60.120.260">
    <property type="entry name" value="Galactose-binding domain-like"/>
    <property type="match status" value="1"/>
</dbReference>
<dbReference type="Pfam" id="PF00754">
    <property type="entry name" value="F5_F8_type_C"/>
    <property type="match status" value="1"/>
</dbReference>
<dbReference type="PROSITE" id="PS50022">
    <property type="entry name" value="FA58C_3"/>
    <property type="match status" value="1"/>
</dbReference>